<dbReference type="InterPro" id="IPR032466">
    <property type="entry name" value="Metal_Hydrolase"/>
</dbReference>
<reference evidence="4" key="2">
    <citation type="submission" date="2020-09" db="EMBL/GenBank/DDBJ databases">
        <authorList>
            <person name="Sun Q."/>
            <person name="Zhou Y."/>
        </authorList>
    </citation>
    <scope>NUCLEOTIDE SEQUENCE</scope>
    <source>
        <strain evidence="4">CGMCC 1.3617</strain>
    </source>
</reference>
<feature type="domain" description="Amidohydrolase-related" evidence="3">
    <location>
        <begin position="238"/>
        <end position="423"/>
    </location>
</feature>
<comment type="similarity">
    <text evidence="1">Belongs to the metallo-dependent hydrolases superfamily. ATZ/TRZ family.</text>
</comment>
<dbReference type="Gene3D" id="3.20.20.140">
    <property type="entry name" value="Metal-dependent hydrolases"/>
    <property type="match status" value="1"/>
</dbReference>
<keyword evidence="5" id="KW-1185">Reference proteome</keyword>
<dbReference type="Proteomes" id="UP000661507">
    <property type="component" value="Unassembled WGS sequence"/>
</dbReference>
<sequence>MADLIVSGGTVITMDGGRRVIPDGAVAVTGATIAAVGPRAEVEAAHAASRRIDARGKAILPGLIDGHAHAGHGLVKTMGSGDSAAWSEACRVIYTLASPPSFWRAEAALAGLELLKFGVTTSVMLLGGGDSIGRVDDPAHGDAHVDGINAIGIRRVMVLGPTRPPFPRPYRGADGSVRDVSFEQQAETIGTLVERHHNKGRITCATLMPVYREETHDAAKVRKIEAQGRVIRDIGSKAGAWFHQDGHRGGSIEMADRMFGLLGPDAWLSHCTDLTEADIATLVRTGTSVVHNPSAIAAVRGFCPVIEMLDRGVTVMIGSDGTAPDRSTDMFRHMFQAMRYHQRAARDEALLPPGKALEMVTIDAAKGLGMADRIGSLEVGKQADIITVELMAPHMLPANMPVHRVVYFASGGDVRDVVVGGEILMRDRVAPHVDEAAIAEAANAETARMLAQSGMAGMIVEDPGWGLTRRRG</sequence>
<dbReference type="InterPro" id="IPR006680">
    <property type="entry name" value="Amidohydro-rel"/>
</dbReference>
<dbReference type="InterPro" id="IPR011059">
    <property type="entry name" value="Metal-dep_hydrolase_composite"/>
</dbReference>
<accession>A0A917L0X5</accession>
<keyword evidence="2" id="KW-0378">Hydrolase</keyword>
<reference evidence="4" key="1">
    <citation type="journal article" date="2014" name="Int. J. Syst. Evol. Microbiol.">
        <title>Complete genome sequence of Corynebacterium casei LMG S-19264T (=DSM 44701T), isolated from a smear-ripened cheese.</title>
        <authorList>
            <consortium name="US DOE Joint Genome Institute (JGI-PGF)"/>
            <person name="Walter F."/>
            <person name="Albersmeier A."/>
            <person name="Kalinowski J."/>
            <person name="Ruckert C."/>
        </authorList>
    </citation>
    <scope>NUCLEOTIDE SEQUENCE</scope>
    <source>
        <strain evidence="4">CGMCC 1.3617</strain>
    </source>
</reference>
<dbReference type="PANTHER" id="PTHR43794">
    <property type="entry name" value="AMINOHYDROLASE SSNA-RELATED"/>
    <property type="match status" value="1"/>
</dbReference>
<protein>
    <submittedName>
        <fullName evidence="4">Amidohydrolase</fullName>
    </submittedName>
</protein>
<dbReference type="AlphaFoldDB" id="A0A917L0X5"/>
<dbReference type="InterPro" id="IPR050287">
    <property type="entry name" value="MTA/SAH_deaminase"/>
</dbReference>
<dbReference type="Pfam" id="PF01979">
    <property type="entry name" value="Amidohydro_1"/>
    <property type="match status" value="1"/>
</dbReference>
<evidence type="ECO:0000259" key="3">
    <source>
        <dbReference type="Pfam" id="PF01979"/>
    </source>
</evidence>
<dbReference type="GO" id="GO:0016810">
    <property type="term" value="F:hydrolase activity, acting on carbon-nitrogen (but not peptide) bonds"/>
    <property type="evidence" value="ECO:0007669"/>
    <property type="project" value="InterPro"/>
</dbReference>
<evidence type="ECO:0000313" key="4">
    <source>
        <dbReference type="EMBL" id="GGJ39766.1"/>
    </source>
</evidence>
<dbReference type="RefSeq" id="WP_188972785.1">
    <property type="nucleotide sequence ID" value="NZ_BMKW01000018.1"/>
</dbReference>
<gene>
    <name evidence="4" type="ORF">GCM10011320_54250</name>
</gene>
<comment type="caution">
    <text evidence="4">The sequence shown here is derived from an EMBL/GenBank/DDBJ whole genome shotgun (WGS) entry which is preliminary data.</text>
</comment>
<evidence type="ECO:0000313" key="5">
    <source>
        <dbReference type="Proteomes" id="UP000661507"/>
    </source>
</evidence>
<evidence type="ECO:0000256" key="1">
    <source>
        <dbReference type="ARBA" id="ARBA00006745"/>
    </source>
</evidence>
<evidence type="ECO:0000256" key="2">
    <source>
        <dbReference type="ARBA" id="ARBA00022801"/>
    </source>
</evidence>
<organism evidence="4 5">
    <name type="scientific">Neoroseomonas lacus</name>
    <dbReference type="NCBI Taxonomy" id="287609"/>
    <lineage>
        <taxon>Bacteria</taxon>
        <taxon>Pseudomonadati</taxon>
        <taxon>Pseudomonadota</taxon>
        <taxon>Alphaproteobacteria</taxon>
        <taxon>Acetobacterales</taxon>
        <taxon>Acetobacteraceae</taxon>
        <taxon>Neoroseomonas</taxon>
    </lineage>
</organism>
<dbReference type="Gene3D" id="2.30.40.10">
    <property type="entry name" value="Urease, subunit C, domain 1"/>
    <property type="match status" value="1"/>
</dbReference>
<dbReference type="SUPFAM" id="SSF51338">
    <property type="entry name" value="Composite domain of metallo-dependent hydrolases"/>
    <property type="match status" value="1"/>
</dbReference>
<dbReference type="EMBL" id="BMKW01000018">
    <property type="protein sequence ID" value="GGJ39766.1"/>
    <property type="molecule type" value="Genomic_DNA"/>
</dbReference>
<dbReference type="SUPFAM" id="SSF51556">
    <property type="entry name" value="Metallo-dependent hydrolases"/>
    <property type="match status" value="1"/>
</dbReference>
<proteinExistence type="inferred from homology"/>
<name>A0A917L0X5_9PROT</name>
<dbReference type="PANTHER" id="PTHR43794:SF11">
    <property type="entry name" value="AMIDOHYDROLASE-RELATED DOMAIN-CONTAINING PROTEIN"/>
    <property type="match status" value="1"/>
</dbReference>